<comment type="cofactor">
    <cofactor evidence="1">
        <name>Mg(2+)</name>
        <dbReference type="ChEBI" id="CHEBI:18420"/>
    </cofactor>
</comment>
<dbReference type="EMBL" id="JAJTWT010000002">
    <property type="protein sequence ID" value="MCE4537051.1"/>
    <property type="molecule type" value="Genomic_DNA"/>
</dbReference>
<reference evidence="12 13" key="1">
    <citation type="submission" date="2021-12" db="EMBL/GenBank/DDBJ databases">
        <title>Genome seq of p7.</title>
        <authorList>
            <person name="Seo T."/>
        </authorList>
    </citation>
    <scope>NUCLEOTIDE SEQUENCE [LARGE SCALE GENOMIC DNA]</scope>
    <source>
        <strain evidence="12 13">P7</strain>
    </source>
</reference>
<dbReference type="EC" id="2.7.1.180" evidence="2 11"/>
<dbReference type="PIRSF" id="PIRSF006268">
    <property type="entry name" value="ApbE"/>
    <property type="match status" value="1"/>
</dbReference>
<dbReference type="InterPro" id="IPR003374">
    <property type="entry name" value="ApbE-like_sf"/>
</dbReference>
<evidence type="ECO:0000256" key="5">
    <source>
        <dbReference type="ARBA" id="ARBA00022679"/>
    </source>
</evidence>
<evidence type="ECO:0000313" key="12">
    <source>
        <dbReference type="EMBL" id="MCE4537051.1"/>
    </source>
</evidence>
<evidence type="ECO:0000313" key="13">
    <source>
        <dbReference type="Proteomes" id="UP001201463"/>
    </source>
</evidence>
<evidence type="ECO:0000256" key="1">
    <source>
        <dbReference type="ARBA" id="ARBA00001946"/>
    </source>
</evidence>
<dbReference type="PANTHER" id="PTHR30040:SF2">
    <property type="entry name" value="FAD:PROTEIN FMN TRANSFERASE"/>
    <property type="match status" value="1"/>
</dbReference>
<dbReference type="SUPFAM" id="SSF143631">
    <property type="entry name" value="ApbE-like"/>
    <property type="match status" value="1"/>
</dbReference>
<accession>A0ABS8XF10</accession>
<sequence length="333" mass="34722">MPKTFSEPALPCRRITLHGPTMATRWSASIDADAGLDLAALQHDLAAAVGQVDEQMSPWKAGSDLTRLNRAPVGSWVDLPAEMLEVLDCALDVHRRSGGGFNPCVGAVVDAWGFGAARDAPDAQAIRAARQATPLAAQAALELDRPGGRARKNAALQVDLCGIAKGYAVDRMADVLGRHGVRHALAALDGELRAIGTQADGSPWAVGLERPEPGHRAVHGVIELQDLAVATSGDYRHFVDVGGTRLAHTMDPQRCAPVNNAVASVTVLAPSCMQADAWATALLVAGPEQGPELARRLGMDVLFLLRRAGGLAEVAEVAEVALGRFAADGGACA</sequence>
<gene>
    <name evidence="12" type="ORF">LXT12_07295</name>
</gene>
<dbReference type="GO" id="GO:0016740">
    <property type="term" value="F:transferase activity"/>
    <property type="evidence" value="ECO:0007669"/>
    <property type="project" value="UniProtKB-KW"/>
</dbReference>
<keyword evidence="13" id="KW-1185">Reference proteome</keyword>
<evidence type="ECO:0000256" key="2">
    <source>
        <dbReference type="ARBA" id="ARBA00011955"/>
    </source>
</evidence>
<dbReference type="PANTHER" id="PTHR30040">
    <property type="entry name" value="THIAMINE BIOSYNTHESIS LIPOPROTEIN APBE"/>
    <property type="match status" value="1"/>
</dbReference>
<proteinExistence type="inferred from homology"/>
<dbReference type="Pfam" id="PF02424">
    <property type="entry name" value="ApbE"/>
    <property type="match status" value="1"/>
</dbReference>
<comment type="similarity">
    <text evidence="11">Belongs to the ApbE family.</text>
</comment>
<evidence type="ECO:0000256" key="10">
    <source>
        <dbReference type="ARBA" id="ARBA00048540"/>
    </source>
</evidence>
<comment type="catalytic activity">
    <reaction evidence="10 11">
        <text>L-threonyl-[protein] + FAD = FMN-L-threonyl-[protein] + AMP + H(+)</text>
        <dbReference type="Rhea" id="RHEA:36847"/>
        <dbReference type="Rhea" id="RHEA-COMP:11060"/>
        <dbReference type="Rhea" id="RHEA-COMP:11061"/>
        <dbReference type="ChEBI" id="CHEBI:15378"/>
        <dbReference type="ChEBI" id="CHEBI:30013"/>
        <dbReference type="ChEBI" id="CHEBI:57692"/>
        <dbReference type="ChEBI" id="CHEBI:74257"/>
        <dbReference type="ChEBI" id="CHEBI:456215"/>
        <dbReference type="EC" id="2.7.1.180"/>
    </reaction>
</comment>
<keyword evidence="8 11" id="KW-0460">Magnesium</keyword>
<dbReference type="Proteomes" id="UP001201463">
    <property type="component" value="Unassembled WGS sequence"/>
</dbReference>
<evidence type="ECO:0000256" key="4">
    <source>
        <dbReference type="ARBA" id="ARBA00022630"/>
    </source>
</evidence>
<keyword evidence="5 11" id="KW-0808">Transferase</keyword>
<evidence type="ECO:0000256" key="9">
    <source>
        <dbReference type="ARBA" id="ARBA00031306"/>
    </source>
</evidence>
<dbReference type="InterPro" id="IPR024932">
    <property type="entry name" value="ApbE"/>
</dbReference>
<keyword evidence="6 11" id="KW-0479">Metal-binding</keyword>
<keyword evidence="7 11" id="KW-0274">FAD</keyword>
<dbReference type="Gene3D" id="3.10.520.10">
    <property type="entry name" value="ApbE-like domains"/>
    <property type="match status" value="1"/>
</dbReference>
<comment type="caution">
    <text evidence="12">The sequence shown here is derived from an EMBL/GenBank/DDBJ whole genome shotgun (WGS) entry which is preliminary data.</text>
</comment>
<organism evidence="12 13">
    <name type="scientific">Pelomonas caseinilytica</name>
    <dbReference type="NCBI Taxonomy" id="2906763"/>
    <lineage>
        <taxon>Bacteria</taxon>
        <taxon>Pseudomonadati</taxon>
        <taxon>Pseudomonadota</taxon>
        <taxon>Betaproteobacteria</taxon>
        <taxon>Burkholderiales</taxon>
        <taxon>Sphaerotilaceae</taxon>
        <taxon>Roseateles</taxon>
    </lineage>
</organism>
<protein>
    <recommendedName>
        <fullName evidence="3 11">FAD:protein FMN transferase</fullName>
        <ecNumber evidence="2 11">2.7.1.180</ecNumber>
    </recommendedName>
    <alternativeName>
        <fullName evidence="9 11">Flavin transferase</fullName>
    </alternativeName>
</protein>
<dbReference type="RefSeq" id="WP_233390772.1">
    <property type="nucleotide sequence ID" value="NZ_JAJTWT010000002.1"/>
</dbReference>
<evidence type="ECO:0000256" key="7">
    <source>
        <dbReference type="ARBA" id="ARBA00022827"/>
    </source>
</evidence>
<keyword evidence="4 11" id="KW-0285">Flavoprotein</keyword>
<evidence type="ECO:0000256" key="11">
    <source>
        <dbReference type="PIRNR" id="PIRNR006268"/>
    </source>
</evidence>
<evidence type="ECO:0000256" key="6">
    <source>
        <dbReference type="ARBA" id="ARBA00022723"/>
    </source>
</evidence>
<evidence type="ECO:0000256" key="8">
    <source>
        <dbReference type="ARBA" id="ARBA00022842"/>
    </source>
</evidence>
<name>A0ABS8XF10_9BURK</name>
<evidence type="ECO:0000256" key="3">
    <source>
        <dbReference type="ARBA" id="ARBA00016337"/>
    </source>
</evidence>